<dbReference type="PANTHER" id="PTHR31084">
    <property type="entry name" value="ALPHA-L-FUCOSIDASE 2"/>
    <property type="match status" value="1"/>
</dbReference>
<evidence type="ECO:0000259" key="2">
    <source>
        <dbReference type="Pfam" id="PF21307"/>
    </source>
</evidence>
<proteinExistence type="predicted"/>
<dbReference type="PANTHER" id="PTHR31084:SF0">
    <property type="entry name" value="ALPHA-L-FUCOSIDASE 2"/>
    <property type="match status" value="1"/>
</dbReference>
<dbReference type="EMBL" id="JBDJNQ010000001">
    <property type="protein sequence ID" value="MEN5376239.1"/>
    <property type="molecule type" value="Genomic_DNA"/>
</dbReference>
<feature type="domain" description="Alpha fucosidase A-like C-terminal" evidence="2">
    <location>
        <begin position="719"/>
        <end position="785"/>
    </location>
</feature>
<dbReference type="Pfam" id="PF22124">
    <property type="entry name" value="Glyco_hydro_95_cat"/>
    <property type="match status" value="1"/>
</dbReference>
<name>A0ABV0BRK3_9SPHI</name>
<dbReference type="Pfam" id="PF21307">
    <property type="entry name" value="Glyco_hydro_95_C"/>
    <property type="match status" value="1"/>
</dbReference>
<dbReference type="InterPro" id="IPR008928">
    <property type="entry name" value="6-hairpin_glycosidase_sf"/>
</dbReference>
<dbReference type="InterPro" id="IPR016518">
    <property type="entry name" value="Alpha-L-fucosidase"/>
</dbReference>
<evidence type="ECO:0000259" key="1">
    <source>
        <dbReference type="Pfam" id="PF14498"/>
    </source>
</evidence>
<evidence type="ECO:0000313" key="4">
    <source>
        <dbReference type="EMBL" id="MEN5376239.1"/>
    </source>
</evidence>
<dbReference type="PIRSF" id="PIRSF007663">
    <property type="entry name" value="UCP007663"/>
    <property type="match status" value="1"/>
</dbReference>
<dbReference type="Gene3D" id="1.50.10.10">
    <property type="match status" value="1"/>
</dbReference>
<dbReference type="InterPro" id="IPR013780">
    <property type="entry name" value="Glyco_hydro_b"/>
</dbReference>
<dbReference type="SUPFAM" id="SSF48208">
    <property type="entry name" value="Six-hairpin glycosidases"/>
    <property type="match status" value="1"/>
</dbReference>
<dbReference type="RefSeq" id="WP_346580554.1">
    <property type="nucleotide sequence ID" value="NZ_JBDJLH010000001.1"/>
</dbReference>
<accession>A0ABV0BRK3</accession>
<dbReference type="InterPro" id="IPR027414">
    <property type="entry name" value="GH95_N_dom"/>
</dbReference>
<feature type="domain" description="Glycosyl hydrolase family 95 catalytic" evidence="3">
    <location>
        <begin position="309"/>
        <end position="717"/>
    </location>
</feature>
<evidence type="ECO:0000313" key="5">
    <source>
        <dbReference type="Proteomes" id="UP001409291"/>
    </source>
</evidence>
<keyword evidence="5" id="KW-1185">Reference proteome</keyword>
<dbReference type="InterPro" id="IPR054363">
    <property type="entry name" value="GH95_cat"/>
</dbReference>
<organism evidence="4 5">
    <name type="scientific">Sphingobacterium kitahiroshimense</name>
    <dbReference type="NCBI Taxonomy" id="470446"/>
    <lineage>
        <taxon>Bacteria</taxon>
        <taxon>Pseudomonadati</taxon>
        <taxon>Bacteroidota</taxon>
        <taxon>Sphingobacteriia</taxon>
        <taxon>Sphingobacteriales</taxon>
        <taxon>Sphingobacteriaceae</taxon>
        <taxon>Sphingobacterium</taxon>
    </lineage>
</organism>
<gene>
    <name evidence="4" type="ORF">ABE541_03100</name>
</gene>
<sequence>MFSTKLIPYFTLVKVWLSFLLFFMIVVDVRAQHQDHVLWYKEPAKNWNEALPVGNGRLGAMVFGDYNKETIQLNEESLWAGTKQDANADAAAKLPEIQALLIAGEIEKAAALSEKYLKSDPLRIRSYQSFGDLKIEFANERFKPEQITDYRRELNIQSGIATVHYQLNGVQYKREVFVSAPDNVIVIRLTADKPGKLTFRLSYGREQDATAMPQSEKELRIQGQIADLPQKDASEPGLHMKFAGLMRGVNKGGSLVATANSFFVKDADEVLFYFTAATDYNFSILNYDRTIDPFLRCQEIIDKVKNLPFDEVAKRHVMDHRKLFDRVVFNMGTPSLLPTNERLKMVKDGQLDLSLISLYFQYGRYLLMGSSRAPGVLPANLQGIWNKDMNAPWSSDFHTNINIQMNYWPAEVCNLSETVIPFSNFISALREPGRVTARKTYNASGWTMNHLTDLFGRTAITDGVGWGTFPIAASWLVLHQWDHYLFTKDKEYLKKEAYPSMQEAAQFMLDYLVEDKNGNLVTAPSNSPENQYRMADGKQFMLTYGATMDVQIINELFQACVEAETILGQKSDFSDRLKAAMKKLPPVKISPRYNTIQEWIEDYEEVEPGHRHISHLFGLYPGKSINANDPEIFEAARRTIARRRFYNENEGNRMGSYTGWSRAWMINFYARLLDGDEAGKNVQELLAKTTLDNLFNTHPPFQIDGNFGGTAGIAEMLIQSHNDEVHLLPALPPTWATGEVKGLRVRNGLVVDMKWENGELIDAAIYAKETKKVTVRYKNKVKTMKVTANKPLIVQF</sequence>
<dbReference type="GO" id="GO:0016787">
    <property type="term" value="F:hydrolase activity"/>
    <property type="evidence" value="ECO:0007669"/>
    <property type="project" value="UniProtKB-KW"/>
</dbReference>
<reference evidence="4 5" key="1">
    <citation type="submission" date="2024-04" db="EMBL/GenBank/DDBJ databases">
        <title>WGS of bacteria from Torrens River.</title>
        <authorList>
            <person name="Wyrsch E.R."/>
            <person name="Drigo B."/>
        </authorList>
    </citation>
    <scope>NUCLEOTIDE SEQUENCE [LARGE SCALE GENOMIC DNA]</scope>
    <source>
        <strain evidence="4 5">TWI391</strain>
    </source>
</reference>
<dbReference type="Pfam" id="PF14498">
    <property type="entry name" value="Glyco_hyd_65N_2"/>
    <property type="match status" value="1"/>
</dbReference>
<comment type="caution">
    <text evidence="4">The sequence shown here is derived from an EMBL/GenBank/DDBJ whole genome shotgun (WGS) entry which is preliminary data.</text>
</comment>
<dbReference type="Gene3D" id="2.60.40.1180">
    <property type="entry name" value="Golgi alpha-mannosidase II"/>
    <property type="match status" value="1"/>
</dbReference>
<dbReference type="InterPro" id="IPR049053">
    <property type="entry name" value="AFCA-like_C"/>
</dbReference>
<feature type="domain" description="Glycosyl hydrolase family 95 N-terminal" evidence="1">
    <location>
        <begin position="38"/>
        <end position="281"/>
    </location>
</feature>
<keyword evidence="4" id="KW-0378">Hydrolase</keyword>
<dbReference type="InterPro" id="IPR012341">
    <property type="entry name" value="6hp_glycosidase-like_sf"/>
</dbReference>
<evidence type="ECO:0000259" key="3">
    <source>
        <dbReference type="Pfam" id="PF22124"/>
    </source>
</evidence>
<dbReference type="Gene3D" id="2.70.98.50">
    <property type="entry name" value="putative glycoside hydrolase family protein from bacillus halodurans"/>
    <property type="match status" value="1"/>
</dbReference>
<protein>
    <submittedName>
        <fullName evidence="4">Glycoside hydrolase family 95 protein</fullName>
    </submittedName>
</protein>
<dbReference type="Proteomes" id="UP001409291">
    <property type="component" value="Unassembled WGS sequence"/>
</dbReference>